<dbReference type="Gene3D" id="3.60.21.10">
    <property type="match status" value="1"/>
</dbReference>
<dbReference type="Pfam" id="PF00149">
    <property type="entry name" value="Metallophos"/>
    <property type="match status" value="1"/>
</dbReference>
<keyword evidence="9" id="KW-0408">Iron</keyword>
<dbReference type="CDD" id="cd07383">
    <property type="entry name" value="MPP_Dcr2"/>
    <property type="match status" value="1"/>
</dbReference>
<dbReference type="PIRSF" id="PIRSF030250">
    <property type="entry name" value="Ptase_At2g46880"/>
    <property type="match status" value="1"/>
</dbReference>
<dbReference type="GO" id="GO:0005576">
    <property type="term" value="C:extracellular region"/>
    <property type="evidence" value="ECO:0007669"/>
    <property type="project" value="UniProtKB-SubCell"/>
</dbReference>
<dbReference type="InterPro" id="IPR011230">
    <property type="entry name" value="PAP14/16/28/29"/>
</dbReference>
<dbReference type="GO" id="GO:0005737">
    <property type="term" value="C:cytoplasm"/>
    <property type="evidence" value="ECO:0007669"/>
    <property type="project" value="TreeGrafter"/>
</dbReference>
<evidence type="ECO:0000313" key="13">
    <source>
        <dbReference type="EMBL" id="GAA0150322.1"/>
    </source>
</evidence>
<keyword evidence="11" id="KW-1133">Transmembrane helix</keyword>
<accession>A0AAV3PF09</accession>
<keyword evidence="7" id="KW-0732">Signal</keyword>
<comment type="cofactor">
    <cofactor evidence="1">
        <name>Zn(2+)</name>
        <dbReference type="ChEBI" id="CHEBI:29105"/>
    </cofactor>
</comment>
<dbReference type="EMBL" id="BAABME010001569">
    <property type="protein sequence ID" value="GAA0150322.1"/>
    <property type="molecule type" value="Genomic_DNA"/>
</dbReference>
<organism evidence="13 14">
    <name type="scientific">Lithospermum erythrorhizon</name>
    <name type="common">Purple gromwell</name>
    <name type="synonym">Lithospermum officinale var. erythrorhizon</name>
    <dbReference type="NCBI Taxonomy" id="34254"/>
    <lineage>
        <taxon>Eukaryota</taxon>
        <taxon>Viridiplantae</taxon>
        <taxon>Streptophyta</taxon>
        <taxon>Embryophyta</taxon>
        <taxon>Tracheophyta</taxon>
        <taxon>Spermatophyta</taxon>
        <taxon>Magnoliopsida</taxon>
        <taxon>eudicotyledons</taxon>
        <taxon>Gunneridae</taxon>
        <taxon>Pentapetalae</taxon>
        <taxon>asterids</taxon>
        <taxon>lamiids</taxon>
        <taxon>Boraginales</taxon>
        <taxon>Boraginaceae</taxon>
        <taxon>Boraginoideae</taxon>
        <taxon>Lithospermeae</taxon>
        <taxon>Lithospermum</taxon>
    </lineage>
</organism>
<keyword evidence="11" id="KW-0812">Transmembrane</keyword>
<keyword evidence="8" id="KW-0862">Zinc</keyword>
<evidence type="ECO:0000256" key="11">
    <source>
        <dbReference type="SAM" id="Phobius"/>
    </source>
</evidence>
<comment type="subunit">
    <text evidence="4">Homodimer.</text>
</comment>
<protein>
    <recommendedName>
        <fullName evidence="12">Calcineurin-like phosphoesterase domain-containing protein</fullName>
    </recommendedName>
</protein>
<dbReference type="PANTHER" id="PTHR32440:SF2">
    <property type="entry name" value="INACTIVE PURPLE ACID PHOSPHATASE 28-RELATED"/>
    <property type="match status" value="1"/>
</dbReference>
<keyword evidence="14" id="KW-1185">Reference proteome</keyword>
<sequence>MQSSKTWIYSLIYITLITALTHLLYTLLISNIFSVNYQLTKFKKLSDLPLRFKSDGIFKILQVADMHYGNGMTTRCRDVLETEFKYCSDLNSTRFLERMIQAERPDFVAFTGDNIFGTSTTDAAESLFEVFGPVIKSRIPWAAVLGNHDQESTMTRQELMSFISLMDYSLSQTQPSAAHSSDHSEDNPTPHVNGFGNYDLRVWGAPGSQLANSSVLNLYFLDSGDRAIVDGIRTYGWIKESQLNWLQNVSRHSKGKNHANDQPAESNLFSTYPPALAFFHIPIPEIREGPIKEMVGQYQEYAACSIVKSDVLQTFVSMGDVKAVFIGHDHTNDFCGNLDGIWFCYGGGFGYHGYGKAGWSRRARVIQVELGKGENSWMGVETIKTWKRLDDEMLNKIDEQVLWDRQTSR</sequence>
<comment type="similarity">
    <text evidence="3">Belongs to the metallophosphoesterase superfamily. Purple acid phosphatase family.</text>
</comment>
<name>A0AAV3PF09_LITER</name>
<dbReference type="AlphaFoldDB" id="A0AAV3PF09"/>
<dbReference type="PANTHER" id="PTHR32440">
    <property type="entry name" value="PHOSPHATASE DCR2-RELATED-RELATED"/>
    <property type="match status" value="1"/>
</dbReference>
<dbReference type="GO" id="GO:0046872">
    <property type="term" value="F:metal ion binding"/>
    <property type="evidence" value="ECO:0007669"/>
    <property type="project" value="UniProtKB-KW"/>
</dbReference>
<gene>
    <name evidence="13" type="ORF">LIER_09285</name>
</gene>
<evidence type="ECO:0000256" key="4">
    <source>
        <dbReference type="ARBA" id="ARBA00011738"/>
    </source>
</evidence>
<keyword evidence="10" id="KW-0325">Glycoprotein</keyword>
<comment type="subcellular location">
    <subcellularLocation>
        <location evidence="2">Secreted</location>
    </subcellularLocation>
</comment>
<dbReference type="SUPFAM" id="SSF56300">
    <property type="entry name" value="Metallo-dependent phosphatases"/>
    <property type="match status" value="1"/>
</dbReference>
<evidence type="ECO:0000256" key="10">
    <source>
        <dbReference type="ARBA" id="ARBA00023180"/>
    </source>
</evidence>
<evidence type="ECO:0000256" key="1">
    <source>
        <dbReference type="ARBA" id="ARBA00001947"/>
    </source>
</evidence>
<dbReference type="InterPro" id="IPR029052">
    <property type="entry name" value="Metallo-depent_PP-like"/>
</dbReference>
<proteinExistence type="inferred from homology"/>
<evidence type="ECO:0000256" key="2">
    <source>
        <dbReference type="ARBA" id="ARBA00004613"/>
    </source>
</evidence>
<dbReference type="InterPro" id="IPR004843">
    <property type="entry name" value="Calcineurin-like_PHP"/>
</dbReference>
<dbReference type="GO" id="GO:0016788">
    <property type="term" value="F:hydrolase activity, acting on ester bonds"/>
    <property type="evidence" value="ECO:0007669"/>
    <property type="project" value="TreeGrafter"/>
</dbReference>
<keyword evidence="11" id="KW-0472">Membrane</keyword>
<evidence type="ECO:0000256" key="8">
    <source>
        <dbReference type="ARBA" id="ARBA00022833"/>
    </source>
</evidence>
<keyword evidence="5" id="KW-0964">Secreted</keyword>
<comment type="caution">
    <text evidence="13">The sequence shown here is derived from an EMBL/GenBank/DDBJ whole genome shotgun (WGS) entry which is preliminary data.</text>
</comment>
<evidence type="ECO:0000313" key="14">
    <source>
        <dbReference type="Proteomes" id="UP001454036"/>
    </source>
</evidence>
<evidence type="ECO:0000259" key="12">
    <source>
        <dbReference type="Pfam" id="PF00149"/>
    </source>
</evidence>
<evidence type="ECO:0000256" key="5">
    <source>
        <dbReference type="ARBA" id="ARBA00022525"/>
    </source>
</evidence>
<reference evidence="13 14" key="1">
    <citation type="submission" date="2024-01" db="EMBL/GenBank/DDBJ databases">
        <title>The complete chloroplast genome sequence of Lithospermum erythrorhizon: insights into the phylogenetic relationship among Boraginaceae species and the maternal lineages of purple gromwells.</title>
        <authorList>
            <person name="Okada T."/>
            <person name="Watanabe K."/>
        </authorList>
    </citation>
    <scope>NUCLEOTIDE SEQUENCE [LARGE SCALE GENOMIC DNA]</scope>
</reference>
<dbReference type="FunFam" id="3.60.21.10:FF:000038">
    <property type="entry name" value="Probable inactive purple acid phosphatase 29"/>
    <property type="match status" value="1"/>
</dbReference>
<dbReference type="Proteomes" id="UP001454036">
    <property type="component" value="Unassembled WGS sequence"/>
</dbReference>
<evidence type="ECO:0000256" key="7">
    <source>
        <dbReference type="ARBA" id="ARBA00022729"/>
    </source>
</evidence>
<evidence type="ECO:0000256" key="9">
    <source>
        <dbReference type="ARBA" id="ARBA00023004"/>
    </source>
</evidence>
<feature type="domain" description="Calcineurin-like phosphoesterase" evidence="12">
    <location>
        <begin position="58"/>
        <end position="331"/>
    </location>
</feature>
<feature type="transmembrane region" description="Helical" evidence="11">
    <location>
        <begin position="7"/>
        <end position="28"/>
    </location>
</feature>
<keyword evidence="6" id="KW-0479">Metal-binding</keyword>
<evidence type="ECO:0000256" key="6">
    <source>
        <dbReference type="ARBA" id="ARBA00022723"/>
    </source>
</evidence>
<evidence type="ECO:0000256" key="3">
    <source>
        <dbReference type="ARBA" id="ARBA00008723"/>
    </source>
</evidence>